<dbReference type="PANTHER" id="PTHR13887">
    <property type="entry name" value="GLUTATHIONE S-TRANSFERASE KAPPA"/>
    <property type="match status" value="1"/>
</dbReference>
<evidence type="ECO:0000259" key="1">
    <source>
        <dbReference type="Pfam" id="PF01323"/>
    </source>
</evidence>
<evidence type="ECO:0000313" key="2">
    <source>
        <dbReference type="EMBL" id="SCX54131.1"/>
    </source>
</evidence>
<dbReference type="GO" id="GO:0016491">
    <property type="term" value="F:oxidoreductase activity"/>
    <property type="evidence" value="ECO:0007669"/>
    <property type="project" value="InterPro"/>
</dbReference>
<feature type="domain" description="DSBA-like thioredoxin" evidence="1">
    <location>
        <begin position="2"/>
        <end position="201"/>
    </location>
</feature>
<dbReference type="AlphaFoldDB" id="A0A1G4YKX2"/>
<dbReference type="Pfam" id="PF01323">
    <property type="entry name" value="DSBA"/>
    <property type="match status" value="1"/>
</dbReference>
<reference evidence="3" key="1">
    <citation type="submission" date="2016-10" db="EMBL/GenBank/DDBJ databases">
        <authorList>
            <person name="Varghese N."/>
            <person name="Submissions S."/>
        </authorList>
    </citation>
    <scope>NUCLEOTIDE SEQUENCE [LARGE SCALE GENOMIC DNA]</scope>
    <source>
        <strain evidence="3">DSM 45722</strain>
    </source>
</reference>
<dbReference type="PANTHER" id="PTHR13887:SF41">
    <property type="entry name" value="THIOREDOXIN SUPERFAMILY PROTEIN"/>
    <property type="match status" value="1"/>
</dbReference>
<dbReference type="SUPFAM" id="SSF52833">
    <property type="entry name" value="Thioredoxin-like"/>
    <property type="match status" value="1"/>
</dbReference>
<dbReference type="Gene3D" id="3.40.30.10">
    <property type="entry name" value="Glutaredoxin"/>
    <property type="match status" value="1"/>
</dbReference>
<dbReference type="InterPro" id="IPR001853">
    <property type="entry name" value="DSBA-like_thioredoxin_dom"/>
</dbReference>
<evidence type="ECO:0000313" key="3">
    <source>
        <dbReference type="Proteomes" id="UP000198981"/>
    </source>
</evidence>
<organism evidence="2 3">
    <name type="scientific">Klenkia marina</name>
    <dbReference type="NCBI Taxonomy" id="1960309"/>
    <lineage>
        <taxon>Bacteria</taxon>
        <taxon>Bacillati</taxon>
        <taxon>Actinomycetota</taxon>
        <taxon>Actinomycetes</taxon>
        <taxon>Geodermatophilales</taxon>
        <taxon>Geodermatophilaceae</taxon>
        <taxon>Klenkia</taxon>
    </lineage>
</organism>
<dbReference type="STRING" id="1960309.SAMN03159343_3015"/>
<dbReference type="GO" id="GO:0016853">
    <property type="term" value="F:isomerase activity"/>
    <property type="evidence" value="ECO:0007669"/>
    <property type="project" value="UniProtKB-KW"/>
</dbReference>
<dbReference type="InterPro" id="IPR036249">
    <property type="entry name" value="Thioredoxin-like_sf"/>
</dbReference>
<dbReference type="Proteomes" id="UP000198981">
    <property type="component" value="Unassembled WGS sequence"/>
</dbReference>
<gene>
    <name evidence="2" type="ORF">SAMN03159343_3015</name>
</gene>
<keyword evidence="2" id="KW-0413">Isomerase</keyword>
<protein>
    <submittedName>
        <fullName evidence="2">Predicted dithiol-disulfide isomerase, DsbA family</fullName>
    </submittedName>
</protein>
<accession>A0A1G4YKX2</accession>
<name>A0A1G4YKX2_9ACTN</name>
<dbReference type="EMBL" id="FMUH01000005">
    <property type="protein sequence ID" value="SCX54131.1"/>
    <property type="molecule type" value="Genomic_DNA"/>
</dbReference>
<keyword evidence="3" id="KW-1185">Reference proteome</keyword>
<sequence length="214" mass="23480">MIDVWSDLGCPWCYIGKHRLERAINARPDRGAFTMRMRSFELDPYMSSTATPVAETFVKKHGGSAVQFREFESKLAERARHEGLDYEVDRPTANTHDVHRLTHLAAESGLDAIFFGAVQDAYFAGRLDPFDQDSLTRAAVTVGLEAGQVREVLRGGAYTAAVRADQTQAAELGASGVPFVVYGNKFATAGAQEVDGFRAALERVAPTPRDKERA</sequence>
<dbReference type="CDD" id="cd03024">
    <property type="entry name" value="DsbA_FrnE"/>
    <property type="match status" value="1"/>
</dbReference>
<proteinExistence type="predicted"/>